<organism evidence="4 5">
    <name type="scientific">Fervidibacillus albus</name>
    <dbReference type="NCBI Taxonomy" id="2980026"/>
    <lineage>
        <taxon>Bacteria</taxon>
        <taxon>Bacillati</taxon>
        <taxon>Bacillota</taxon>
        <taxon>Bacilli</taxon>
        <taxon>Bacillales</taxon>
        <taxon>Bacillaceae</taxon>
        <taxon>Fervidibacillus</taxon>
    </lineage>
</organism>
<evidence type="ECO:0000256" key="1">
    <source>
        <dbReference type="ARBA" id="ARBA00023002"/>
    </source>
</evidence>
<gene>
    <name evidence="4" type="ORF">OE104_01700</name>
</gene>
<dbReference type="SUPFAM" id="SSF55347">
    <property type="entry name" value="Glyceraldehyde-3-phosphate dehydrogenase-like, C-terminal domain"/>
    <property type="match status" value="1"/>
</dbReference>
<name>A0A9E8LV04_9BACI</name>
<dbReference type="GO" id="GO:0000166">
    <property type="term" value="F:nucleotide binding"/>
    <property type="evidence" value="ECO:0007669"/>
    <property type="project" value="InterPro"/>
</dbReference>
<sequence length="357" mass="40391">MENIRVGIIGTGFGAKVHAPMFQHHNHFNVVSIATVSGKRVEETKKISGVENIYTNWKEMLEKEDLDLVVISSAPFLHKEMVVEALHRGIHVLCEKPMALNKEEAIAMCAAQKKAKKFGFINHEWRFLPARLKVKEIIEKGTLGTVHHIRYIASYPLYSSLTSRKWGWLGDREKGGGMLGAIGSHMIDSLYWWTASEFAEVFANLFSHVPEFRDEQGAIERRTADDGFQVNGKLKNGTTVTLELATAIRKPKQTYLLEIFGSKGSLVMTDDHDIQLSIDDKTFERVEFEPDLVPPKAMTPVVSRYYNGFYQMLDALADSFHSTDKHPVLADFEDGLRVQRALDGIRQSANEERKITI</sequence>
<evidence type="ECO:0000313" key="5">
    <source>
        <dbReference type="Proteomes" id="UP001164718"/>
    </source>
</evidence>
<feature type="domain" description="Gfo/Idh/MocA-like oxidoreductase N-terminal" evidence="2">
    <location>
        <begin position="4"/>
        <end position="120"/>
    </location>
</feature>
<keyword evidence="5" id="KW-1185">Reference proteome</keyword>
<dbReference type="Pfam" id="PF01408">
    <property type="entry name" value="GFO_IDH_MocA"/>
    <property type="match status" value="1"/>
</dbReference>
<dbReference type="Pfam" id="PF22725">
    <property type="entry name" value="GFO_IDH_MocA_C3"/>
    <property type="match status" value="1"/>
</dbReference>
<dbReference type="KEGG" id="faf:OE104_01700"/>
<feature type="domain" description="GFO/IDH/MocA-like oxidoreductase" evidence="3">
    <location>
        <begin position="133"/>
        <end position="267"/>
    </location>
</feature>
<dbReference type="Gene3D" id="3.40.50.720">
    <property type="entry name" value="NAD(P)-binding Rossmann-like Domain"/>
    <property type="match status" value="1"/>
</dbReference>
<evidence type="ECO:0000259" key="2">
    <source>
        <dbReference type="Pfam" id="PF01408"/>
    </source>
</evidence>
<evidence type="ECO:0000313" key="4">
    <source>
        <dbReference type="EMBL" id="WAA10084.1"/>
    </source>
</evidence>
<dbReference type="InterPro" id="IPR036291">
    <property type="entry name" value="NAD(P)-bd_dom_sf"/>
</dbReference>
<dbReference type="Gene3D" id="3.30.360.10">
    <property type="entry name" value="Dihydrodipicolinate Reductase, domain 2"/>
    <property type="match status" value="1"/>
</dbReference>
<dbReference type="Proteomes" id="UP001164718">
    <property type="component" value="Chromosome"/>
</dbReference>
<dbReference type="GO" id="GO:0016491">
    <property type="term" value="F:oxidoreductase activity"/>
    <property type="evidence" value="ECO:0007669"/>
    <property type="project" value="UniProtKB-KW"/>
</dbReference>
<dbReference type="InterPro" id="IPR050463">
    <property type="entry name" value="Gfo/Idh/MocA_oxidrdct_glycsds"/>
</dbReference>
<dbReference type="EMBL" id="CP106878">
    <property type="protein sequence ID" value="WAA10084.1"/>
    <property type="molecule type" value="Genomic_DNA"/>
</dbReference>
<reference evidence="4" key="1">
    <citation type="submission" date="2022-09" db="EMBL/GenBank/DDBJ databases">
        <title>Complete Genomes of Fervidibacillus albus and Fervidibacillus halotolerans isolated from tidal flat sediments.</title>
        <authorList>
            <person name="Kwon K.K."/>
            <person name="Yang S.-H."/>
            <person name="Park M.J."/>
            <person name="Oh H.-M."/>
        </authorList>
    </citation>
    <scope>NUCLEOTIDE SEQUENCE</scope>
    <source>
        <strain evidence="4">MEBiC13591</strain>
    </source>
</reference>
<proteinExistence type="predicted"/>
<dbReference type="InterPro" id="IPR000683">
    <property type="entry name" value="Gfo/Idh/MocA-like_OxRdtase_N"/>
</dbReference>
<protein>
    <submittedName>
        <fullName evidence="4">Gfo/Idh/MocA family oxidoreductase</fullName>
    </submittedName>
</protein>
<dbReference type="SUPFAM" id="SSF51735">
    <property type="entry name" value="NAD(P)-binding Rossmann-fold domains"/>
    <property type="match status" value="1"/>
</dbReference>
<dbReference type="PANTHER" id="PTHR43818:SF11">
    <property type="entry name" value="BCDNA.GH03377"/>
    <property type="match status" value="1"/>
</dbReference>
<accession>A0A9E8LV04</accession>
<dbReference type="InterPro" id="IPR055170">
    <property type="entry name" value="GFO_IDH_MocA-like_dom"/>
</dbReference>
<keyword evidence="1" id="KW-0560">Oxidoreductase</keyword>
<dbReference type="AlphaFoldDB" id="A0A9E8LV04"/>
<dbReference type="RefSeq" id="WP_275417869.1">
    <property type="nucleotide sequence ID" value="NZ_CP106878.1"/>
</dbReference>
<evidence type="ECO:0000259" key="3">
    <source>
        <dbReference type="Pfam" id="PF22725"/>
    </source>
</evidence>
<dbReference type="PANTHER" id="PTHR43818">
    <property type="entry name" value="BCDNA.GH03377"/>
    <property type="match status" value="1"/>
</dbReference>